<dbReference type="RefSeq" id="WP_111322656.1">
    <property type="nucleotide sequence ID" value="NZ_QKZT01000025.1"/>
</dbReference>
<comment type="caution">
    <text evidence="1">The sequence shown here is derived from an EMBL/GenBank/DDBJ whole genome shotgun (WGS) entry which is preliminary data.</text>
</comment>
<dbReference type="PROSITE" id="PS51257">
    <property type="entry name" value="PROKAR_LIPOPROTEIN"/>
    <property type="match status" value="1"/>
</dbReference>
<keyword evidence="2" id="KW-1185">Reference proteome</keyword>
<proteinExistence type="predicted"/>
<accession>A0A2W7RA81</accession>
<dbReference type="OrthoDB" id="838897at2"/>
<reference evidence="1 2" key="1">
    <citation type="submission" date="2018-06" db="EMBL/GenBank/DDBJ databases">
        <title>Genomic Encyclopedia of Archaeal and Bacterial Type Strains, Phase II (KMG-II): from individual species to whole genera.</title>
        <authorList>
            <person name="Goeker M."/>
        </authorList>
    </citation>
    <scope>NUCLEOTIDE SEQUENCE [LARGE SCALE GENOMIC DNA]</scope>
    <source>
        <strain evidence="1 2">DSM 19830</strain>
    </source>
</reference>
<name>A0A2W7RA81_9BACT</name>
<gene>
    <name evidence="1" type="ORF">LV85_03966</name>
</gene>
<dbReference type="EMBL" id="QKZT01000025">
    <property type="protein sequence ID" value="PZX47475.1"/>
    <property type="molecule type" value="Genomic_DNA"/>
</dbReference>
<organism evidence="1 2">
    <name type="scientific">Algoriphagus chordae</name>
    <dbReference type="NCBI Taxonomy" id="237019"/>
    <lineage>
        <taxon>Bacteria</taxon>
        <taxon>Pseudomonadati</taxon>
        <taxon>Bacteroidota</taxon>
        <taxon>Cytophagia</taxon>
        <taxon>Cytophagales</taxon>
        <taxon>Cyclobacteriaceae</taxon>
        <taxon>Algoriphagus</taxon>
    </lineage>
</organism>
<dbReference type="AlphaFoldDB" id="A0A2W7RA81"/>
<evidence type="ECO:0000313" key="1">
    <source>
        <dbReference type="EMBL" id="PZX47475.1"/>
    </source>
</evidence>
<protein>
    <submittedName>
        <fullName evidence="1">Uncharacterized protein</fullName>
    </submittedName>
</protein>
<dbReference type="Proteomes" id="UP000248882">
    <property type="component" value="Unassembled WGS sequence"/>
</dbReference>
<sequence length="271" mass="30406">MKKIFLGVIILLPLLMSCEEDVSKVIQTDLPIEASEIFSISKEWNESLYFALISWEDYHQLDSVSLPSCPEVSIDENTKEVTLNFLSSTACIQTGQYGRSGKLMIKFDTTVLGPNKKWTMSYEDYHFGTNQLDGIRTFSSNDSIHVLEEFDEIIERSLTDVSSEFSGEFIHTKTYVNDSLANFSSVGRILGVNGAGRKFEISIDTPSKHFISCYQQNEILPSSGKENWFVSRGANSEVGYSTTYEALLEECKVAATATLPDGRKLRLNPIE</sequence>
<evidence type="ECO:0000313" key="2">
    <source>
        <dbReference type="Proteomes" id="UP000248882"/>
    </source>
</evidence>